<dbReference type="GO" id="GO:0005634">
    <property type="term" value="C:nucleus"/>
    <property type="evidence" value="ECO:0007669"/>
    <property type="project" value="UniProtKB-SubCell"/>
</dbReference>
<evidence type="ECO:0000313" key="9">
    <source>
        <dbReference type="EnsemblPlants" id="Bo2g009280.1"/>
    </source>
</evidence>
<dbReference type="GO" id="GO:0060261">
    <property type="term" value="P:positive regulation of transcription initiation by RNA polymerase II"/>
    <property type="evidence" value="ECO:0007669"/>
    <property type="project" value="InterPro"/>
</dbReference>
<dbReference type="eggNOG" id="KOG2712">
    <property type="taxonomic scope" value="Eukaryota"/>
</dbReference>
<evidence type="ECO:0000256" key="5">
    <source>
        <dbReference type="ARBA" id="ARBA00023163"/>
    </source>
</evidence>
<dbReference type="GO" id="GO:0003713">
    <property type="term" value="F:transcription coactivator activity"/>
    <property type="evidence" value="ECO:0007669"/>
    <property type="project" value="InterPro"/>
</dbReference>
<proteinExistence type="inferred from homology"/>
<sequence>LSFSISSRTLEEERFSRLQLLLHDQVNSLERMSWRGKRKGDGVRASDDDSEAHAPAKKVAKPAEDSEESDDIVVCNISKNRRVSVRNWNGKIWIDIREFYVKDGKTLPGKKGISLSVDQWNTLRNRAEDIDKALSDLS</sequence>
<dbReference type="STRING" id="109376.A0A0D3AI95"/>
<evidence type="ECO:0000313" key="10">
    <source>
        <dbReference type="Proteomes" id="UP000032141"/>
    </source>
</evidence>
<keyword evidence="4" id="KW-0238">DNA-binding</keyword>
<organism evidence="9 10">
    <name type="scientific">Brassica oleracea var. oleracea</name>
    <dbReference type="NCBI Taxonomy" id="109376"/>
    <lineage>
        <taxon>Eukaryota</taxon>
        <taxon>Viridiplantae</taxon>
        <taxon>Streptophyta</taxon>
        <taxon>Embryophyta</taxon>
        <taxon>Tracheophyta</taxon>
        <taxon>Spermatophyta</taxon>
        <taxon>Magnoliopsida</taxon>
        <taxon>eudicotyledons</taxon>
        <taxon>Gunneridae</taxon>
        <taxon>Pentapetalae</taxon>
        <taxon>rosids</taxon>
        <taxon>malvids</taxon>
        <taxon>Brassicales</taxon>
        <taxon>Brassicaceae</taxon>
        <taxon>Brassiceae</taxon>
        <taxon>Brassica</taxon>
    </lineage>
</organism>
<name>A0A0D3AI95_BRAOL</name>
<protein>
    <recommendedName>
        <fullName evidence="8">Transcriptional coactivator p15 (PC4) C-terminal domain-containing protein</fullName>
    </recommendedName>
</protein>
<keyword evidence="10" id="KW-1185">Reference proteome</keyword>
<dbReference type="GO" id="GO:0003677">
    <property type="term" value="F:DNA binding"/>
    <property type="evidence" value="ECO:0007669"/>
    <property type="project" value="UniProtKB-KW"/>
</dbReference>
<evidence type="ECO:0000256" key="1">
    <source>
        <dbReference type="ARBA" id="ARBA00004123"/>
    </source>
</evidence>
<accession>A0A0D3AI95</accession>
<reference evidence="9 10" key="1">
    <citation type="journal article" date="2014" name="Genome Biol.">
        <title>Transcriptome and methylome profiling reveals relics of genome dominance in the mesopolyploid Brassica oleracea.</title>
        <authorList>
            <person name="Parkin I.A."/>
            <person name="Koh C."/>
            <person name="Tang H."/>
            <person name="Robinson S.J."/>
            <person name="Kagale S."/>
            <person name="Clarke W.E."/>
            <person name="Town C.D."/>
            <person name="Nixon J."/>
            <person name="Krishnakumar V."/>
            <person name="Bidwell S.L."/>
            <person name="Denoeud F."/>
            <person name="Belcram H."/>
            <person name="Links M.G."/>
            <person name="Just J."/>
            <person name="Clarke C."/>
            <person name="Bender T."/>
            <person name="Huebert T."/>
            <person name="Mason A.S."/>
            <person name="Pires J.C."/>
            <person name="Barker G."/>
            <person name="Moore J."/>
            <person name="Walley P.G."/>
            <person name="Manoli S."/>
            <person name="Batley J."/>
            <person name="Edwards D."/>
            <person name="Nelson M.N."/>
            <person name="Wang X."/>
            <person name="Paterson A.H."/>
            <person name="King G."/>
            <person name="Bancroft I."/>
            <person name="Chalhoub B."/>
            <person name="Sharpe A.G."/>
        </authorList>
    </citation>
    <scope>NUCLEOTIDE SEQUENCE</scope>
    <source>
        <strain evidence="9 10">cv. TO1000</strain>
    </source>
</reference>
<dbReference type="AlphaFoldDB" id="A0A0D3AI95"/>
<evidence type="ECO:0000256" key="3">
    <source>
        <dbReference type="ARBA" id="ARBA00023015"/>
    </source>
</evidence>
<dbReference type="SUPFAM" id="SSF54447">
    <property type="entry name" value="ssDNA-binding transcriptional regulator domain"/>
    <property type="match status" value="1"/>
</dbReference>
<dbReference type="FunFam" id="2.30.31.10:FF:000005">
    <property type="entry name" value="Putative transcriptional co-activator"/>
    <property type="match status" value="1"/>
</dbReference>
<dbReference type="PANTHER" id="PTHR13215">
    <property type="entry name" value="RNA POLYMERASE II TRANSCRIPTIONAL COACTIVATOR"/>
    <property type="match status" value="1"/>
</dbReference>
<evidence type="ECO:0000259" key="8">
    <source>
        <dbReference type="Pfam" id="PF02229"/>
    </source>
</evidence>
<dbReference type="OMA" id="DIRDYWM"/>
<keyword evidence="3" id="KW-0805">Transcription regulation</keyword>
<keyword evidence="6" id="KW-0539">Nucleus</keyword>
<comment type="similarity">
    <text evidence="2">Belongs to the transcriptional coactivator PC4 family.</text>
</comment>
<dbReference type="EnsemblPlants" id="Bo2g009280.1">
    <property type="protein sequence ID" value="Bo2g009280.1"/>
    <property type="gene ID" value="Bo2g009280"/>
</dbReference>
<feature type="domain" description="Transcriptional coactivator p15 (PC4) C-terminal" evidence="8">
    <location>
        <begin position="75"/>
        <end position="125"/>
    </location>
</feature>
<reference evidence="9" key="2">
    <citation type="submission" date="2015-03" db="UniProtKB">
        <authorList>
            <consortium name="EnsemblPlants"/>
        </authorList>
    </citation>
    <scope>IDENTIFICATION</scope>
</reference>
<dbReference type="Proteomes" id="UP000032141">
    <property type="component" value="Chromosome C2"/>
</dbReference>
<evidence type="ECO:0000256" key="4">
    <source>
        <dbReference type="ARBA" id="ARBA00023125"/>
    </source>
</evidence>
<evidence type="ECO:0000256" key="6">
    <source>
        <dbReference type="ARBA" id="ARBA00023242"/>
    </source>
</evidence>
<dbReference type="InterPro" id="IPR003173">
    <property type="entry name" value="PC4_C"/>
</dbReference>
<dbReference type="InterPro" id="IPR045125">
    <property type="entry name" value="Sub1/Tcp4-like"/>
</dbReference>
<dbReference type="Pfam" id="PF02229">
    <property type="entry name" value="PC4"/>
    <property type="match status" value="1"/>
</dbReference>
<keyword evidence="5" id="KW-0804">Transcription</keyword>
<dbReference type="InterPro" id="IPR009044">
    <property type="entry name" value="ssDNA-bd_transcriptional_reg"/>
</dbReference>
<dbReference type="HOGENOM" id="CLU_104273_1_3_1"/>
<evidence type="ECO:0000256" key="7">
    <source>
        <dbReference type="SAM" id="MobiDB-lite"/>
    </source>
</evidence>
<feature type="compositionally biased region" description="Basic and acidic residues" evidence="7">
    <location>
        <begin position="39"/>
        <end position="54"/>
    </location>
</feature>
<evidence type="ECO:0000256" key="2">
    <source>
        <dbReference type="ARBA" id="ARBA00009001"/>
    </source>
</evidence>
<comment type="subcellular location">
    <subcellularLocation>
        <location evidence="1">Nucleus</location>
    </subcellularLocation>
</comment>
<feature type="region of interest" description="Disordered" evidence="7">
    <location>
        <begin position="33"/>
        <end position="70"/>
    </location>
</feature>
<dbReference type="Gramene" id="Bo2g009280.1">
    <property type="protein sequence ID" value="Bo2g009280.1"/>
    <property type="gene ID" value="Bo2g009280"/>
</dbReference>
<dbReference type="Gene3D" id="2.30.31.10">
    <property type="entry name" value="Transcriptional Coactivator Pc4, Chain A"/>
    <property type="match status" value="1"/>
</dbReference>